<dbReference type="GeneID" id="9833692"/>
<comment type="caution">
    <text evidence="16">The sequence shown here is derived from an EMBL/GenBank/DDBJ whole genome shotgun (WGS) entry which is preliminary data.</text>
</comment>
<dbReference type="EC" id="3.1.22.-" evidence="13"/>
<comment type="subcellular location">
    <subcellularLocation>
        <location evidence="2 13">Nucleus</location>
    </subcellularLocation>
</comment>
<keyword evidence="5 13" id="KW-0479">Metal-binding</keyword>
<evidence type="ECO:0000256" key="3">
    <source>
        <dbReference type="ARBA" id="ARBA00010015"/>
    </source>
</evidence>
<comment type="subunit">
    <text evidence="13">Interacts with EME1.</text>
</comment>
<evidence type="ECO:0000256" key="1">
    <source>
        <dbReference type="ARBA" id="ARBA00001946"/>
    </source>
</evidence>
<accession>A0A090M5L0</accession>
<dbReference type="InterPro" id="IPR047416">
    <property type="entry name" value="XPF_nuclease_Mus81"/>
</dbReference>
<evidence type="ECO:0000313" key="17">
    <source>
        <dbReference type="Proteomes" id="UP000009170"/>
    </source>
</evidence>
<evidence type="ECO:0000256" key="7">
    <source>
        <dbReference type="ARBA" id="ARBA00022763"/>
    </source>
</evidence>
<keyword evidence="7 13" id="KW-0227">DNA damage</keyword>
<dbReference type="OrthoDB" id="5963188at2759"/>
<dbReference type="GO" id="GO:0008821">
    <property type="term" value="F:crossover junction DNA endonuclease activity"/>
    <property type="evidence" value="ECO:0007669"/>
    <property type="project" value="UniProtKB-UniRule"/>
</dbReference>
<dbReference type="CDD" id="cd21036">
    <property type="entry name" value="WH_MUS81"/>
    <property type="match status" value="1"/>
</dbReference>
<dbReference type="AlphaFoldDB" id="A0A090M5L0"/>
<gene>
    <name evidence="16" type="ORF">OT_ostta03g05810</name>
</gene>
<dbReference type="KEGG" id="ota:OT_ostta03g05810"/>
<keyword evidence="4 13" id="KW-0540">Nuclease</keyword>
<dbReference type="InterPro" id="IPR036388">
    <property type="entry name" value="WH-like_DNA-bd_sf"/>
</dbReference>
<dbReference type="GO" id="GO:0046872">
    <property type="term" value="F:metal ion binding"/>
    <property type="evidence" value="ECO:0007669"/>
    <property type="project" value="UniProtKB-UniRule"/>
</dbReference>
<dbReference type="Gene3D" id="1.10.10.10">
    <property type="entry name" value="Winged helix-like DNA-binding domain superfamily/Winged helix DNA-binding domain"/>
    <property type="match status" value="1"/>
</dbReference>
<dbReference type="SUPFAM" id="SSF52980">
    <property type="entry name" value="Restriction endonuclease-like"/>
    <property type="match status" value="1"/>
</dbReference>
<evidence type="ECO:0000256" key="13">
    <source>
        <dbReference type="RuleBase" id="RU369042"/>
    </source>
</evidence>
<comment type="function">
    <text evidence="13">Interacts with EME1 to form a DNA structure-specific endonuclease with substrate preference for branched DNA structures with a 5'-end at the branch nick. Typical substrates include 3'-flap structures, D-loops, replication forks and nicked Holliday junctions. May be required in mitosis for the processing of stalled or collapsed replication fork intermediates. May be required in meiosis for the repair of meiosis-specific double strand breaks subsequent to single-end invasion (SEI).</text>
</comment>
<dbReference type="InterPro" id="IPR027421">
    <property type="entry name" value="DNA_pol_lamdba_lyase_dom_sf"/>
</dbReference>
<feature type="region of interest" description="Disordered" evidence="14">
    <location>
        <begin position="226"/>
        <end position="246"/>
    </location>
</feature>
<comment type="cofactor">
    <cofactor evidence="1 13">
        <name>Mg(2+)</name>
        <dbReference type="ChEBI" id="CHEBI:18420"/>
    </cofactor>
</comment>
<dbReference type="PANTHER" id="PTHR13451:SF0">
    <property type="entry name" value="CROSSOVER JUNCTION ENDONUCLEASE MUS81"/>
    <property type="match status" value="1"/>
</dbReference>
<organism evidence="16 17">
    <name type="scientific">Ostreococcus tauri</name>
    <name type="common">Marine green alga</name>
    <dbReference type="NCBI Taxonomy" id="70448"/>
    <lineage>
        <taxon>Eukaryota</taxon>
        <taxon>Viridiplantae</taxon>
        <taxon>Chlorophyta</taxon>
        <taxon>Mamiellophyceae</taxon>
        <taxon>Mamiellales</taxon>
        <taxon>Bathycoccaceae</taxon>
        <taxon>Ostreococcus</taxon>
    </lineage>
</organism>
<dbReference type="Pfam" id="PF02732">
    <property type="entry name" value="ERCC4"/>
    <property type="match status" value="1"/>
</dbReference>
<evidence type="ECO:0000256" key="14">
    <source>
        <dbReference type="SAM" id="MobiDB-lite"/>
    </source>
</evidence>
<reference evidence="17" key="1">
    <citation type="journal article" date="2006" name="Proc. Natl. Acad. Sci. U.S.A.">
        <title>Genome analysis of the smallest free-living eukaryote Ostreococcus tauri unveils many unique features.</title>
        <authorList>
            <person name="Derelle E."/>
            <person name="Ferraz C."/>
            <person name="Rombauts S."/>
            <person name="Rouze P."/>
            <person name="Worden A.Z."/>
            <person name="Robbens S."/>
            <person name="Partensky F."/>
            <person name="Degroeve S."/>
            <person name="Echeynie S."/>
            <person name="Cooke R."/>
            <person name="Saeys Y."/>
            <person name="Wuyts J."/>
            <person name="Jabbari K."/>
            <person name="Bowler C."/>
            <person name="Panaud O."/>
            <person name="Piegu B."/>
            <person name="Ball S.G."/>
            <person name="Ral J.-P."/>
            <person name="Bouget F.-Y."/>
            <person name="Piganeau G."/>
            <person name="De Baets B."/>
            <person name="Picard A."/>
            <person name="Delseny M."/>
            <person name="Demaille J."/>
            <person name="Van de Peer Y."/>
            <person name="Moreau H."/>
        </authorList>
    </citation>
    <scope>NUCLEOTIDE SEQUENCE [LARGE SCALE GENOMIC DNA]</scope>
    <source>
        <strain evidence="17">OTTH 0595 / CCAP 157/2 / RCC745</strain>
    </source>
</reference>
<evidence type="ECO:0000256" key="11">
    <source>
        <dbReference type="ARBA" id="ARBA00023204"/>
    </source>
</evidence>
<comment type="similarity">
    <text evidence="3 13">Belongs to the XPF family.</text>
</comment>
<keyword evidence="6 13" id="KW-0255">Endonuclease</keyword>
<dbReference type="InterPro" id="IPR006166">
    <property type="entry name" value="ERCC4_domain"/>
</dbReference>
<dbReference type="GO" id="GO:0048476">
    <property type="term" value="C:Holliday junction resolvase complex"/>
    <property type="evidence" value="ECO:0007669"/>
    <property type="project" value="UniProtKB-UniRule"/>
</dbReference>
<dbReference type="InterPro" id="IPR042530">
    <property type="entry name" value="EME1/EME2_C"/>
</dbReference>
<proteinExistence type="inferred from homology"/>
<dbReference type="FunCoup" id="A0A090M5L0">
    <property type="interactions" value="814"/>
</dbReference>
<keyword evidence="12 13" id="KW-0539">Nucleus</keyword>
<feature type="domain" description="ERCC4" evidence="15">
    <location>
        <begin position="408"/>
        <end position="513"/>
    </location>
</feature>
<evidence type="ECO:0000259" key="15">
    <source>
        <dbReference type="SMART" id="SM00891"/>
    </source>
</evidence>
<evidence type="ECO:0000256" key="12">
    <source>
        <dbReference type="ARBA" id="ARBA00023242"/>
    </source>
</evidence>
<dbReference type="EMBL" id="CAID01000003">
    <property type="protein sequence ID" value="CEF97374.1"/>
    <property type="molecule type" value="Genomic_DNA"/>
</dbReference>
<dbReference type="GO" id="GO:0000727">
    <property type="term" value="P:double-strand break repair via break-induced replication"/>
    <property type="evidence" value="ECO:0007669"/>
    <property type="project" value="UniProtKB-UniRule"/>
</dbReference>
<dbReference type="Gene3D" id="1.10.150.110">
    <property type="entry name" value="DNA polymerase beta, N-terminal domain-like"/>
    <property type="match status" value="1"/>
</dbReference>
<dbReference type="InParanoid" id="A0A090M5L0"/>
<name>A0A090M5L0_OSTTA</name>
<evidence type="ECO:0000256" key="4">
    <source>
        <dbReference type="ARBA" id="ARBA00022722"/>
    </source>
</evidence>
<protein>
    <recommendedName>
        <fullName evidence="13">Crossover junction endonuclease MUS81</fullName>
        <ecNumber evidence="13">3.1.22.-</ecNumber>
    </recommendedName>
</protein>
<dbReference type="InterPro" id="IPR033309">
    <property type="entry name" value="Mus81"/>
</dbReference>
<evidence type="ECO:0000256" key="10">
    <source>
        <dbReference type="ARBA" id="ARBA00023172"/>
    </source>
</evidence>
<dbReference type="GO" id="GO:0006308">
    <property type="term" value="P:DNA catabolic process"/>
    <property type="evidence" value="ECO:0007669"/>
    <property type="project" value="UniProtKB-UniRule"/>
</dbReference>
<dbReference type="Gene3D" id="3.40.50.10130">
    <property type="match status" value="1"/>
</dbReference>
<dbReference type="InterPro" id="IPR011335">
    <property type="entry name" value="Restrct_endonuc-II-like"/>
</dbReference>
<keyword evidence="8 13" id="KW-0378">Hydrolase</keyword>
<dbReference type="STRING" id="70448.A0A090M5L0"/>
<evidence type="ECO:0000256" key="5">
    <source>
        <dbReference type="ARBA" id="ARBA00022723"/>
    </source>
</evidence>
<dbReference type="GO" id="GO:0000712">
    <property type="term" value="P:resolution of meiotic recombination intermediates"/>
    <property type="evidence" value="ECO:0007669"/>
    <property type="project" value="TreeGrafter"/>
</dbReference>
<feature type="region of interest" description="Disordered" evidence="14">
    <location>
        <begin position="149"/>
        <end position="183"/>
    </location>
</feature>
<evidence type="ECO:0000313" key="16">
    <source>
        <dbReference type="EMBL" id="CEF97374.1"/>
    </source>
</evidence>
<dbReference type="Gene3D" id="1.10.150.670">
    <property type="entry name" value="Crossover junction endonuclease EME1, DNA-binding domain"/>
    <property type="match status" value="1"/>
</dbReference>
<dbReference type="PANTHER" id="PTHR13451">
    <property type="entry name" value="CLASS II CROSSOVER JUNCTION ENDONUCLEASE MUS81"/>
    <property type="match status" value="1"/>
</dbReference>
<keyword evidence="17" id="KW-1185">Reference proteome</keyword>
<keyword evidence="10 13" id="KW-0233">DNA recombination</keyword>
<evidence type="ECO:0000256" key="9">
    <source>
        <dbReference type="ARBA" id="ARBA00022842"/>
    </source>
</evidence>
<dbReference type="SMART" id="SM00891">
    <property type="entry name" value="ERCC4"/>
    <property type="match status" value="1"/>
</dbReference>
<keyword evidence="9 13" id="KW-0460">Magnesium</keyword>
<keyword evidence="11 13" id="KW-0234">DNA repair</keyword>
<evidence type="ECO:0000256" key="8">
    <source>
        <dbReference type="ARBA" id="ARBA00022801"/>
    </source>
</evidence>
<dbReference type="InterPro" id="IPR047417">
    <property type="entry name" value="WHD_MUS81"/>
</dbReference>
<sequence length="695" mass="76577">MRDDARSIVREAYRRGIATHDAMVEGERFPRSLAHETEARRYWKRFGNRENAPLVMFLEAHARALDEGGDETSGAYAQALRNAAKACSKTKQRVWNADDARALRGIGPRMGDVIDVFFRLGSAPTVTEYGETLAARNFGASIDRFAASSTRMAHATSTSGKRAGSVDARADDENRAGPAPKRAKATTTWVPGYRTAAFALLVTMHKLALQGREVLTKRELEEEAEISGLSASGIKPRAPPGGPAHGGGRGSYFSYCGWNSFNRLKAKQNGYVEPMVHTWKNSYTMQIRLSKTGTELAEKLHAAAEARGDCVCGLWRGEHASKDPGDFGGVGVVNMDEDDQLEVLDDTGAWTPVSSQQQRSAAASVLPPSAAIMQNAKPLSNLVSPSRTGWTLPPLEQGETYADRYDTVLVIDNKEPRLREERQLAFFHNHGVKTLRSNLEIGDFAWVACPKGSEPGIHNAYVLDFLIERKDVGDLQASIMHNAEKGKRYDRQKYRMKNYSGLTNLAYLIEGDLSATSNVGQMYHRPEGGGVCRFAGTNPGTRPHDMRKRLLSARVQTEIFDGFKVINTMHFEDTKRLLKNITLSLHATYGPLTRAKATKSARTYAQYDKEYRAALMREDSVKITWMSMLAQIDGLGPEKAAAIAEQYPTPYSVKVLCDRGKVHAMCALQCIQTAGKSVGPAASDKLIRAFFPTCE</sequence>
<feature type="compositionally biased region" description="Polar residues" evidence="14">
    <location>
        <begin position="149"/>
        <end position="160"/>
    </location>
</feature>
<dbReference type="GO" id="GO:0031573">
    <property type="term" value="P:mitotic intra-S DNA damage checkpoint signaling"/>
    <property type="evidence" value="ECO:0007669"/>
    <property type="project" value="TreeGrafter"/>
</dbReference>
<evidence type="ECO:0000256" key="2">
    <source>
        <dbReference type="ARBA" id="ARBA00004123"/>
    </source>
</evidence>
<dbReference type="GO" id="GO:0003677">
    <property type="term" value="F:DNA binding"/>
    <property type="evidence" value="ECO:0007669"/>
    <property type="project" value="UniProtKB-UniRule"/>
</dbReference>
<dbReference type="GO" id="GO:0048257">
    <property type="term" value="F:3'-flap endonuclease activity"/>
    <property type="evidence" value="ECO:0007669"/>
    <property type="project" value="TreeGrafter"/>
</dbReference>
<dbReference type="RefSeq" id="XP_003078516.2">
    <property type="nucleotide sequence ID" value="XM_003078468.2"/>
</dbReference>
<dbReference type="CDD" id="cd20074">
    <property type="entry name" value="XPF_nuclease_Mus81"/>
    <property type="match status" value="1"/>
</dbReference>
<reference evidence="16 17" key="2">
    <citation type="journal article" date="2014" name="BMC Genomics">
        <title>An improved genome of the model marine alga Ostreococcus tauri unfolds by assessing Illumina de novo assemblies.</title>
        <authorList>
            <person name="Blanc-Mathieu R."/>
            <person name="Verhelst B."/>
            <person name="Derelle E."/>
            <person name="Rombauts S."/>
            <person name="Bouget F.Y."/>
            <person name="Carre I."/>
            <person name="Chateau A."/>
            <person name="Eyre-Walker A."/>
            <person name="Grimsley N."/>
            <person name="Moreau H."/>
            <person name="Piegu B."/>
            <person name="Rivals E."/>
            <person name="Schackwitz W."/>
            <person name="Van de Peer Y."/>
            <person name="Piganeau G."/>
        </authorList>
    </citation>
    <scope>NUCLEOTIDE SEQUENCE [LARGE SCALE GENOMIC DNA]</scope>
    <source>
        <strain evidence="17">OTTH 0595 / CCAP 157/2 / RCC745</strain>
    </source>
</reference>
<dbReference type="GO" id="GO:0005634">
    <property type="term" value="C:nucleus"/>
    <property type="evidence" value="ECO:0007669"/>
    <property type="project" value="UniProtKB-SubCell"/>
</dbReference>
<dbReference type="Proteomes" id="UP000009170">
    <property type="component" value="Unassembled WGS sequence"/>
</dbReference>
<evidence type="ECO:0000256" key="6">
    <source>
        <dbReference type="ARBA" id="ARBA00022759"/>
    </source>
</evidence>